<geneLocation type="plasmid" evidence="7 8">
    <name>118a_lp36</name>
</geneLocation>
<feature type="domain" description="TM2" evidence="6">
    <location>
        <begin position="23"/>
        <end position="71"/>
    </location>
</feature>
<reference evidence="7 8" key="1">
    <citation type="journal article" date="2011" name="J. Bacteriol.">
        <title>Whole-genome sequences of thirteen isolates of Borrelia burgdorferi.</title>
        <authorList>
            <person name="Schutzer S.E."/>
            <person name="Fraser-Liggett C.M."/>
            <person name="Casjens S.R."/>
            <person name="Qiu W.G."/>
            <person name="Dunn J.J."/>
            <person name="Mongodin E.F."/>
            <person name="Luft B.J."/>
        </authorList>
    </citation>
    <scope>NUCLEOTIDE SEQUENCE [LARGE SCALE GENOMIC DNA]</scope>
    <source>
        <strain evidence="7 8">118a</strain>
        <plasmid evidence="7 8">118a_lp36</plasmid>
    </source>
</reference>
<sequence>MARFKKDAEICISCGVRNKQTENYNKLIVFLLCLLFGYLGVHRFYVGKIGTGLLYLFTFGFLYVGVLIDLIRITTNKFKCN</sequence>
<evidence type="ECO:0000256" key="1">
    <source>
        <dbReference type="ARBA" id="ARBA00004141"/>
    </source>
</evidence>
<keyword evidence="4 5" id="KW-0472">Membrane</keyword>
<evidence type="ECO:0000313" key="8">
    <source>
        <dbReference type="Proteomes" id="UP000006208"/>
    </source>
</evidence>
<dbReference type="Pfam" id="PF05154">
    <property type="entry name" value="TM2"/>
    <property type="match status" value="1"/>
</dbReference>
<keyword evidence="7" id="KW-0614">Plasmid</keyword>
<organism evidence="7 8">
    <name type="scientific">Borreliella burgdorferi 118a</name>
    <dbReference type="NCBI Taxonomy" id="476210"/>
    <lineage>
        <taxon>Bacteria</taxon>
        <taxon>Pseudomonadati</taxon>
        <taxon>Spirochaetota</taxon>
        <taxon>Spirochaetia</taxon>
        <taxon>Spirochaetales</taxon>
        <taxon>Borreliaceae</taxon>
        <taxon>Borreliella</taxon>
    </lineage>
</organism>
<comment type="subcellular location">
    <subcellularLocation>
        <location evidence="1">Membrane</location>
        <topology evidence="1">Multi-pass membrane protein</topology>
    </subcellularLocation>
</comment>
<evidence type="ECO:0000256" key="2">
    <source>
        <dbReference type="ARBA" id="ARBA00022692"/>
    </source>
</evidence>
<feature type="transmembrane region" description="Helical" evidence="5">
    <location>
        <begin position="52"/>
        <end position="71"/>
    </location>
</feature>
<dbReference type="Proteomes" id="UP000006208">
    <property type="component" value="Plasmid 118a_lp36"/>
</dbReference>
<keyword evidence="2 5" id="KW-0812">Transmembrane</keyword>
<dbReference type="PANTHER" id="PTHR21016">
    <property type="entry name" value="BETA-AMYLOID BINDING PROTEIN-RELATED"/>
    <property type="match status" value="1"/>
</dbReference>
<gene>
    <name evidence="7" type="ORF">BBU118A_K01</name>
</gene>
<proteinExistence type="predicted"/>
<dbReference type="AlphaFoldDB" id="A0A7U4DIY1"/>
<accession>A0A7U4DIY1</accession>
<evidence type="ECO:0000256" key="3">
    <source>
        <dbReference type="ARBA" id="ARBA00022989"/>
    </source>
</evidence>
<evidence type="ECO:0000313" key="7">
    <source>
        <dbReference type="EMBL" id="ACN92956.1"/>
    </source>
</evidence>
<name>A0A7U4DIY1_BORBG</name>
<keyword evidence="3 5" id="KW-1133">Transmembrane helix</keyword>
<dbReference type="PANTHER" id="PTHR21016:SF25">
    <property type="entry name" value="TM2 DOMAIN-CONTAINING PROTEIN DDB_G0277895-RELATED"/>
    <property type="match status" value="1"/>
</dbReference>
<dbReference type="EMBL" id="CP001537">
    <property type="protein sequence ID" value="ACN92956.1"/>
    <property type="molecule type" value="Genomic_DNA"/>
</dbReference>
<dbReference type="InterPro" id="IPR050932">
    <property type="entry name" value="TM2D1-3-like"/>
</dbReference>
<dbReference type="InterPro" id="IPR007829">
    <property type="entry name" value="TM2"/>
</dbReference>
<feature type="transmembrane region" description="Helical" evidence="5">
    <location>
        <begin position="27"/>
        <end position="46"/>
    </location>
</feature>
<evidence type="ECO:0000256" key="4">
    <source>
        <dbReference type="ARBA" id="ARBA00023136"/>
    </source>
</evidence>
<evidence type="ECO:0000256" key="5">
    <source>
        <dbReference type="SAM" id="Phobius"/>
    </source>
</evidence>
<evidence type="ECO:0000259" key="6">
    <source>
        <dbReference type="Pfam" id="PF05154"/>
    </source>
</evidence>
<protein>
    <submittedName>
        <fullName evidence="7">TM2 domain protein</fullName>
    </submittedName>
</protein>
<dbReference type="GO" id="GO:0016020">
    <property type="term" value="C:membrane"/>
    <property type="evidence" value="ECO:0007669"/>
    <property type="project" value="UniProtKB-SubCell"/>
</dbReference>